<organism evidence="1">
    <name type="scientific">Timema douglasi</name>
    <name type="common">Walking stick</name>
    <dbReference type="NCBI Taxonomy" id="61478"/>
    <lineage>
        <taxon>Eukaryota</taxon>
        <taxon>Metazoa</taxon>
        <taxon>Ecdysozoa</taxon>
        <taxon>Arthropoda</taxon>
        <taxon>Hexapoda</taxon>
        <taxon>Insecta</taxon>
        <taxon>Pterygota</taxon>
        <taxon>Neoptera</taxon>
        <taxon>Polyneoptera</taxon>
        <taxon>Phasmatodea</taxon>
        <taxon>Timematodea</taxon>
        <taxon>Timematoidea</taxon>
        <taxon>Timematidae</taxon>
        <taxon>Timema</taxon>
    </lineage>
</organism>
<name>A0A7R8ZCR3_TIMDO</name>
<protein>
    <submittedName>
        <fullName evidence="1">Uncharacterized protein</fullName>
    </submittedName>
</protein>
<sequence>MRKLYPRQKHLGPVTETLIIFSPLGMKRKYAVYLFQMKKRTKIHIKELNGYHYSYWSQEQLYIPGETAVHLPVDAPISLSGERDLCCMGGFPDATTDDEFSPDFMTG</sequence>
<reference evidence="1" key="1">
    <citation type="submission" date="2020-11" db="EMBL/GenBank/DDBJ databases">
        <authorList>
            <person name="Tran Van P."/>
        </authorList>
    </citation>
    <scope>NUCLEOTIDE SEQUENCE</scope>
</reference>
<accession>A0A7R8ZCR3</accession>
<gene>
    <name evidence="1" type="ORF">TDIB3V08_LOCUS7809</name>
</gene>
<dbReference type="AlphaFoldDB" id="A0A7R8ZCR3"/>
<evidence type="ECO:0000313" key="1">
    <source>
        <dbReference type="EMBL" id="CAD7201613.1"/>
    </source>
</evidence>
<dbReference type="EMBL" id="OA568526">
    <property type="protein sequence ID" value="CAD7201613.1"/>
    <property type="molecule type" value="Genomic_DNA"/>
</dbReference>
<proteinExistence type="predicted"/>